<feature type="signal peptide" evidence="3">
    <location>
        <begin position="1"/>
        <end position="25"/>
    </location>
</feature>
<dbReference type="GO" id="GO:0031640">
    <property type="term" value="P:killing of cells of another organism"/>
    <property type="evidence" value="ECO:0007669"/>
    <property type="project" value="UniProtKB-KW"/>
</dbReference>
<evidence type="ECO:0000313" key="5">
    <source>
        <dbReference type="EMBL" id="CUJ12236.1"/>
    </source>
</evidence>
<reference evidence="4 7" key="2">
    <citation type="submission" date="2016-07" db="EMBL/GenBank/DDBJ databases">
        <title>Complete genome sequences of Bordetella pseudohinzii.</title>
        <authorList>
            <person name="Spilker T."/>
            <person name="Darrah R."/>
            <person name="LiPuma J.J."/>
        </authorList>
    </citation>
    <scope>NUCLEOTIDE SEQUENCE [LARGE SCALE GENOMIC DNA]</scope>
    <source>
        <strain evidence="4 7">HI4681</strain>
    </source>
</reference>
<dbReference type="Gene3D" id="1.20.1600.10">
    <property type="entry name" value="Outer membrane efflux proteins (OEP)"/>
    <property type="match status" value="1"/>
</dbReference>
<evidence type="ECO:0000256" key="2">
    <source>
        <dbReference type="PIRNR" id="PIRNR001892"/>
    </source>
</evidence>
<evidence type="ECO:0000256" key="1">
    <source>
        <dbReference type="ARBA" id="ARBA00007613"/>
    </source>
</evidence>
<dbReference type="RefSeq" id="WP_043214651.1">
    <property type="nucleotide sequence ID" value="NZ_CAJGUP010000076.1"/>
</dbReference>
<comment type="similarity">
    <text evidence="1 2">Belongs to the outer membrane factor (OMF) (TC 1.B.17) family.</text>
</comment>
<accession>A0A0M7HRE1</accession>
<dbReference type="PIRSF" id="PIRSF001892">
    <property type="entry name" value="CyaE"/>
    <property type="match status" value="1"/>
</dbReference>
<dbReference type="InterPro" id="IPR028351">
    <property type="entry name" value="CyaE"/>
</dbReference>
<dbReference type="Gene3D" id="2.20.200.10">
    <property type="entry name" value="Outer membrane efflux proteins (OEP)"/>
    <property type="match status" value="1"/>
</dbReference>
<dbReference type="SUPFAM" id="SSF56954">
    <property type="entry name" value="Outer membrane efflux proteins (OEP)"/>
    <property type="match status" value="1"/>
</dbReference>
<comment type="subcellular location">
    <subcellularLocation>
        <location evidence="2">Cell outer membrane</location>
        <topology evidence="2">Peripheral membrane protein</topology>
    </subcellularLocation>
</comment>
<evidence type="ECO:0000313" key="4">
    <source>
        <dbReference type="EMBL" id="ANY17027.1"/>
    </source>
</evidence>
<sequence>MTALMHKRGALAVLLAAGLAGCSLAPDYHRPQAPVNADWPDQPRIRYGAYSQPTELGTQPAAAVAPPAETAAAEIGWRSFFRDPRLQALIELALNNNRDLRVAVQNVEVARAQYGIQRGAQWPSIGAGVQGTRQHLPKNMRVGGPDSTSISSQYQAGIGLTTFEIDLFGRLRNLSEAAYQQYLSTEQAQRSVHITLVGAVAESYFNLRAAEVQLDLTRKTLQSRQESYNLVKTRFDGGVASELDLNQSKSLLDSASSDLAQLARARAQALNALIVLVGLPSLPADLPQPAEFGRDQILATVPAGLPSDLLERRPDILAAENQLRAAKANIGAARAAFFPTISLTGLLGVASPSLDTLFRGGQGYWSFSPQITTPLFAGGSIIEGLNLAKARDNIAVAQYEQTIQQAFREVSDALAGEATYSAQLDAQRGLQASSARTLELSNMRYVNGIDSYLQVQTAQVDFFNAQIALVQAGLASLVNRVELYKALGGGWLENTALSQAQPTTTQQQ</sequence>
<dbReference type="AlphaFoldDB" id="A0A0J6EUM7"/>
<gene>
    <name evidence="5" type="primary">oprM_6</name>
    <name evidence="4" type="ORF">BBN53_14770</name>
    <name evidence="5" type="ORF">ERS370011_03877</name>
</gene>
<dbReference type="Proteomes" id="UP000053096">
    <property type="component" value="Unassembled WGS sequence"/>
</dbReference>
<keyword evidence="2" id="KW-0354">Hemolysis</keyword>
<dbReference type="InterPro" id="IPR010131">
    <property type="entry name" value="MdtP/NodT-like"/>
</dbReference>
<dbReference type="EMBL" id="CP016440">
    <property type="protein sequence ID" value="ANY17027.1"/>
    <property type="molecule type" value="Genomic_DNA"/>
</dbReference>
<keyword evidence="2" id="KW-0472">Membrane</keyword>
<dbReference type="GO" id="GO:0015562">
    <property type="term" value="F:efflux transmembrane transporter activity"/>
    <property type="evidence" value="ECO:0007669"/>
    <property type="project" value="InterPro"/>
</dbReference>
<evidence type="ECO:0000256" key="3">
    <source>
        <dbReference type="SAM" id="SignalP"/>
    </source>
</evidence>
<keyword evidence="2" id="KW-0204">Cytolysis</keyword>
<dbReference type="PANTHER" id="PTHR30203:SF32">
    <property type="entry name" value="CATION EFFLUX SYSTEM PROTEIN CUSC"/>
    <property type="match status" value="1"/>
</dbReference>
<feature type="chain" id="PRO_5005270471" description="Protein CyaE" evidence="3">
    <location>
        <begin position="26"/>
        <end position="508"/>
    </location>
</feature>
<dbReference type="NCBIfam" id="TIGR01845">
    <property type="entry name" value="outer_NodT"/>
    <property type="match status" value="1"/>
</dbReference>
<dbReference type="KEGG" id="bpdz:BBN53_14770"/>
<dbReference type="PROSITE" id="PS51257">
    <property type="entry name" value="PROKAR_LIPOPROTEIN"/>
    <property type="match status" value="1"/>
</dbReference>
<dbReference type="PANTHER" id="PTHR30203">
    <property type="entry name" value="OUTER MEMBRANE CATION EFFLUX PROTEIN"/>
    <property type="match status" value="1"/>
</dbReference>
<dbReference type="GO" id="GO:0009279">
    <property type="term" value="C:cell outer membrane"/>
    <property type="evidence" value="ECO:0007669"/>
    <property type="project" value="UniProtKB-SubCell"/>
</dbReference>
<dbReference type="Pfam" id="PF02321">
    <property type="entry name" value="OEP"/>
    <property type="match status" value="2"/>
</dbReference>
<evidence type="ECO:0000313" key="7">
    <source>
        <dbReference type="Proteomes" id="UP000092950"/>
    </source>
</evidence>
<dbReference type="EMBL" id="CYTV01000016">
    <property type="protein sequence ID" value="CUJ12236.1"/>
    <property type="molecule type" value="Genomic_DNA"/>
</dbReference>
<protein>
    <recommendedName>
        <fullName evidence="2">Protein CyaE</fullName>
    </recommendedName>
</protein>
<dbReference type="Proteomes" id="UP000092950">
    <property type="component" value="Chromosome"/>
</dbReference>
<keyword evidence="7" id="KW-1185">Reference proteome</keyword>
<keyword evidence="2" id="KW-0813">Transport</keyword>
<organism evidence="5 6">
    <name type="scientific">Bordetella pseudohinzii</name>
    <dbReference type="NCBI Taxonomy" id="1331258"/>
    <lineage>
        <taxon>Bacteria</taxon>
        <taxon>Pseudomonadati</taxon>
        <taxon>Pseudomonadota</taxon>
        <taxon>Betaproteobacteria</taxon>
        <taxon>Burkholderiales</taxon>
        <taxon>Alcaligenaceae</taxon>
        <taxon>Bordetella</taxon>
    </lineage>
</organism>
<dbReference type="OrthoDB" id="9770517at2"/>
<name>A0A0J6EUM7_9BORD</name>
<keyword evidence="2" id="KW-0998">Cell outer membrane</keyword>
<accession>A0A0J6EUM7</accession>
<evidence type="ECO:0000313" key="6">
    <source>
        <dbReference type="Proteomes" id="UP000053096"/>
    </source>
</evidence>
<proteinExistence type="inferred from homology"/>
<reference evidence="5 6" key="1">
    <citation type="submission" date="2015-09" db="EMBL/GenBank/DDBJ databases">
        <authorList>
            <person name="Jackson K.R."/>
            <person name="Lunt B.L."/>
            <person name="Fisher J.N.B."/>
            <person name="Gardner A.V."/>
            <person name="Bailey M.E."/>
            <person name="Deus L.M."/>
            <person name="Earl A.S."/>
            <person name="Gibby P.D."/>
            <person name="Hartmann K.A."/>
            <person name="Liu J.E."/>
            <person name="Manci A.M."/>
            <person name="Nielsen D.A."/>
            <person name="Solomon M.B."/>
            <person name="Breakwell D.P."/>
            <person name="Burnett S.H."/>
            <person name="Grose J.H."/>
        </authorList>
    </citation>
    <scope>NUCLEOTIDE SEQUENCE [LARGE SCALE GENOMIC DNA]</scope>
    <source>
        <strain evidence="5 6">2789STDY5608636</strain>
    </source>
</reference>
<dbReference type="InterPro" id="IPR003423">
    <property type="entry name" value="OMP_efflux"/>
</dbReference>
<keyword evidence="3" id="KW-0732">Signal</keyword>
<comment type="function">
    <text evidence="2">CyaE is necessary for transport of calmodulin-sensitive adenylate cyclase-hemolysin (cyclolysin).</text>
</comment>